<evidence type="ECO:0000313" key="4">
    <source>
        <dbReference type="WBParaSite" id="PTRK_0001562300.1"/>
    </source>
</evidence>
<keyword evidence="3" id="KW-1185">Reference proteome</keyword>
<keyword evidence="1" id="KW-0175">Coiled coil</keyword>
<feature type="coiled-coil region" evidence="1">
    <location>
        <begin position="38"/>
        <end position="65"/>
    </location>
</feature>
<proteinExistence type="predicted"/>
<dbReference type="WBParaSite" id="PTRK_0001562300.1">
    <property type="protein sequence ID" value="PTRK_0001562300.1"/>
    <property type="gene ID" value="PTRK_0001562300"/>
</dbReference>
<dbReference type="Proteomes" id="UP000038045">
    <property type="component" value="Unplaced"/>
</dbReference>
<reference evidence="4" key="1">
    <citation type="submission" date="2017-02" db="UniProtKB">
        <authorList>
            <consortium name="WormBaseParasite"/>
        </authorList>
    </citation>
    <scope>IDENTIFICATION</scope>
</reference>
<organism evidence="3 4">
    <name type="scientific">Parastrongyloides trichosuri</name>
    <name type="common">Possum-specific nematode worm</name>
    <dbReference type="NCBI Taxonomy" id="131310"/>
    <lineage>
        <taxon>Eukaryota</taxon>
        <taxon>Metazoa</taxon>
        <taxon>Ecdysozoa</taxon>
        <taxon>Nematoda</taxon>
        <taxon>Chromadorea</taxon>
        <taxon>Rhabditida</taxon>
        <taxon>Tylenchina</taxon>
        <taxon>Panagrolaimomorpha</taxon>
        <taxon>Strongyloidoidea</taxon>
        <taxon>Strongyloididae</taxon>
        <taxon>Parastrongyloides</taxon>
    </lineage>
</organism>
<evidence type="ECO:0000256" key="1">
    <source>
        <dbReference type="SAM" id="Coils"/>
    </source>
</evidence>
<evidence type="ECO:0000313" key="3">
    <source>
        <dbReference type="Proteomes" id="UP000038045"/>
    </source>
</evidence>
<sequence length="256" mass="29749">MNVSPTNSGESLRSIIQKLKIIQNDCKNNGKDVKLSLCRDAEEVLKNASDIISKLEEKKNNAIVKEDVDEIKKISDKIVIIENRAIALCNLDILFQDRYTDEVIIPYDGLEKEKERIEKMDKEIKEKNEAENQKKKEQDKIKKIEMEKKIKEKKKEAMRDEYVKELNFSDNVKKNDVIVKSKVYHHLNESNKKDDENEYSNSSTSNSSEDEDSSDKKKSKSTNKTAGGDLEDDEFSKFINNVRHHFKLIIFVNIIF</sequence>
<feature type="region of interest" description="Disordered" evidence="2">
    <location>
        <begin position="188"/>
        <end position="231"/>
    </location>
</feature>
<name>A0A0N5A1X7_PARTI</name>
<accession>A0A0N5A1X7</accession>
<feature type="coiled-coil region" evidence="1">
    <location>
        <begin position="107"/>
        <end position="161"/>
    </location>
</feature>
<evidence type="ECO:0000256" key="2">
    <source>
        <dbReference type="SAM" id="MobiDB-lite"/>
    </source>
</evidence>
<protein>
    <submittedName>
        <fullName evidence="4">Uncharacterized protein</fullName>
    </submittedName>
</protein>
<dbReference type="AlphaFoldDB" id="A0A0N5A1X7"/>